<comment type="pathway">
    <text evidence="3">Quinol/quinone metabolism; 1,4-dihydroxy-2-naphthoate biosynthesis; 1,4-dihydroxy-2-naphthoate from chorismate: step 3/7.</text>
</comment>
<evidence type="ECO:0000259" key="4">
    <source>
        <dbReference type="Pfam" id="PF00561"/>
    </source>
</evidence>
<dbReference type="UniPathway" id="UPA01057">
    <property type="reaction ID" value="UER00900"/>
</dbReference>
<comment type="subunit">
    <text evidence="3">Monomer.</text>
</comment>
<dbReference type="Pfam" id="PF00561">
    <property type="entry name" value="Abhydrolase_1"/>
    <property type="match status" value="1"/>
</dbReference>
<evidence type="ECO:0000256" key="2">
    <source>
        <dbReference type="ARBA" id="ARBA00023239"/>
    </source>
</evidence>
<accession>A0A0F5I9U3</accession>
<comment type="similarity">
    <text evidence="3">Belongs to the AB hydrolase superfamily. MenH family.</text>
</comment>
<evidence type="ECO:0000313" key="6">
    <source>
        <dbReference type="Proteomes" id="UP000031563"/>
    </source>
</evidence>
<sequence length="270" mass="30412">MEITIQDCSYYVEMAGEGPPLLLLHGFTGSGATWRETVNMLKDCFCCVTVDILGHGRSAAPKEAERYRIQLVAQDMKELMKELGHSRFHLLGYSMGGRLALTMAVMFPEAVQSLILESASPGLRTEEERSMRRQSDEELAERIEREGIESFINYWENIPLFETQKQLSKDRQQAIREERLQNKAAGLSGSLRGMGTGAQPSWWPLLPQLRMPVLLVTGSKDQKFAGIANEMQELLSVSAWKEINAAGHAIHVEECRKFGTIVKEFLLHTL</sequence>
<dbReference type="UniPathway" id="UPA00079"/>
<dbReference type="GO" id="GO:0070205">
    <property type="term" value="F:2-succinyl-6-hydroxy-2,4-cyclohexadiene-1-carboxylate synthase activity"/>
    <property type="evidence" value="ECO:0007669"/>
    <property type="project" value="UniProtKB-UniRule"/>
</dbReference>
<dbReference type="Gene3D" id="3.40.50.1820">
    <property type="entry name" value="alpha/beta hydrolase"/>
    <property type="match status" value="1"/>
</dbReference>
<protein>
    <recommendedName>
        <fullName evidence="3">Putative 2-succinyl-6-hydroxy-2,4-cyclohexadiene-1-carboxylate synthase</fullName>
        <shortName evidence="3">SHCHC synthase</shortName>
        <ecNumber evidence="3">4.2.99.20</ecNumber>
    </recommendedName>
</protein>
<evidence type="ECO:0000313" key="5">
    <source>
        <dbReference type="EMBL" id="KKB42060.1"/>
    </source>
</evidence>
<dbReference type="OrthoDB" id="9808398at2"/>
<dbReference type="PANTHER" id="PTHR42916:SF1">
    <property type="entry name" value="PROTEIN PHYLLO, CHLOROPLASTIC"/>
    <property type="match status" value="1"/>
</dbReference>
<keyword evidence="2 3" id="KW-0456">Lyase</keyword>
<dbReference type="PRINTS" id="PR00111">
    <property type="entry name" value="ABHYDROLASE"/>
</dbReference>
<dbReference type="HAMAP" id="MF_01660">
    <property type="entry name" value="MenH"/>
    <property type="match status" value="1"/>
</dbReference>
<dbReference type="SUPFAM" id="SSF53474">
    <property type="entry name" value="alpha/beta-Hydrolases"/>
    <property type="match status" value="1"/>
</dbReference>
<dbReference type="EC" id="4.2.99.20" evidence="3"/>
<dbReference type="EMBL" id="JWIR02000015">
    <property type="protein sequence ID" value="KKB42060.1"/>
    <property type="molecule type" value="Genomic_DNA"/>
</dbReference>
<feature type="domain" description="AB hydrolase-1" evidence="4">
    <location>
        <begin position="19"/>
        <end position="254"/>
    </location>
</feature>
<dbReference type="PANTHER" id="PTHR42916">
    <property type="entry name" value="2-SUCCINYL-5-ENOLPYRUVYL-6-HYDROXY-3-CYCLOHEXENE-1-CARBOXYLATE SYNTHASE"/>
    <property type="match status" value="1"/>
</dbReference>
<comment type="caution">
    <text evidence="5">The sequence shown here is derived from an EMBL/GenBank/DDBJ whole genome shotgun (WGS) entry which is preliminary data.</text>
</comment>
<dbReference type="InterPro" id="IPR000073">
    <property type="entry name" value="AB_hydrolase_1"/>
</dbReference>
<comment type="pathway">
    <text evidence="3">Quinol/quinone metabolism; menaquinone biosynthesis.</text>
</comment>
<proteinExistence type="inferred from homology"/>
<comment type="function">
    <text evidence="3">Catalyzes a proton abstraction reaction that results in 2,5-elimination of pyruvate from 2-succinyl-5-enolpyruvyl-6-hydroxy-3-cyclohexene-1-carboxylate (SEPHCHC) and the formation of 2-succinyl-6-hydroxy-2,4-cyclohexadiene-1-carboxylate (SHCHC).</text>
</comment>
<keyword evidence="1 3" id="KW-0474">Menaquinone biosynthesis</keyword>
<evidence type="ECO:0000256" key="3">
    <source>
        <dbReference type="HAMAP-Rule" id="MF_01660"/>
    </source>
</evidence>
<keyword evidence="6" id="KW-1185">Reference proteome</keyword>
<dbReference type="AlphaFoldDB" id="A0A0F5I9U3"/>
<dbReference type="Proteomes" id="UP000031563">
    <property type="component" value="Unassembled WGS sequence"/>
</dbReference>
<dbReference type="STRING" id="1221996.QY95_00409"/>
<evidence type="ECO:0000256" key="1">
    <source>
        <dbReference type="ARBA" id="ARBA00022428"/>
    </source>
</evidence>
<dbReference type="GO" id="GO:0009234">
    <property type="term" value="P:menaquinone biosynthetic process"/>
    <property type="evidence" value="ECO:0007669"/>
    <property type="project" value="UniProtKB-UniRule"/>
</dbReference>
<dbReference type="RefSeq" id="WP_040037861.1">
    <property type="nucleotide sequence ID" value="NZ_JWIQ02000089.1"/>
</dbReference>
<dbReference type="NCBIfam" id="TIGR03695">
    <property type="entry name" value="menH_SHCHC"/>
    <property type="match status" value="1"/>
</dbReference>
<comment type="catalytic activity">
    <reaction evidence="3">
        <text>5-enolpyruvoyl-6-hydroxy-2-succinyl-cyclohex-3-ene-1-carboxylate = (1R,6R)-6-hydroxy-2-succinyl-cyclohexa-2,4-diene-1-carboxylate + pyruvate</text>
        <dbReference type="Rhea" id="RHEA:25597"/>
        <dbReference type="ChEBI" id="CHEBI:15361"/>
        <dbReference type="ChEBI" id="CHEBI:58689"/>
        <dbReference type="ChEBI" id="CHEBI:58818"/>
        <dbReference type="EC" id="4.2.99.20"/>
    </reaction>
</comment>
<dbReference type="InterPro" id="IPR022485">
    <property type="entry name" value="SHCHC_synthase_MenH"/>
</dbReference>
<name>A0A0F5I9U3_BACTR</name>
<dbReference type="InterPro" id="IPR029058">
    <property type="entry name" value="AB_hydrolase_fold"/>
</dbReference>
<gene>
    <name evidence="3" type="primary">menH</name>
    <name evidence="5" type="ORF">QY95_00409</name>
</gene>
<reference evidence="5" key="1">
    <citation type="submission" date="2015-02" db="EMBL/GenBank/DDBJ databases">
        <title>Genome Assembly of Bacillaceae bacterium MTCC 8252.</title>
        <authorList>
            <person name="Verma A."/>
            <person name="Khatri I."/>
            <person name="Mual P."/>
            <person name="Subramanian S."/>
            <person name="Krishnamurthi S."/>
        </authorList>
    </citation>
    <scope>NUCLEOTIDE SEQUENCE [LARGE SCALE GENOMIC DNA]</scope>
    <source>
        <strain evidence="5">MTCC 8252</strain>
    </source>
</reference>
<organism evidence="5 6">
    <name type="scientific">Bacillus thermotolerans</name>
    <name type="common">Quasibacillus thermotolerans</name>
    <dbReference type="NCBI Taxonomy" id="1221996"/>
    <lineage>
        <taxon>Bacteria</taxon>
        <taxon>Bacillati</taxon>
        <taxon>Bacillota</taxon>
        <taxon>Bacilli</taxon>
        <taxon>Bacillales</taxon>
        <taxon>Bacillaceae</taxon>
        <taxon>Bacillus</taxon>
    </lineage>
</organism>